<name>A0A521B317_SACCC</name>
<evidence type="ECO:0000256" key="3">
    <source>
        <dbReference type="ARBA" id="ARBA00022598"/>
    </source>
</evidence>
<dbReference type="HAMAP" id="MF_01161">
    <property type="entry name" value="tRNA_Ile_lys_synt"/>
    <property type="match status" value="1"/>
</dbReference>
<reference evidence="10 11" key="1">
    <citation type="submission" date="2017-05" db="EMBL/GenBank/DDBJ databases">
        <authorList>
            <person name="Varghese N."/>
            <person name="Submissions S."/>
        </authorList>
    </citation>
    <scope>NUCLEOTIDE SEQUENCE [LARGE SCALE GENOMIC DNA]</scope>
    <source>
        <strain evidence="10 11">DSM 27040</strain>
    </source>
</reference>
<proteinExistence type="inferred from homology"/>
<dbReference type="GO" id="GO:0005524">
    <property type="term" value="F:ATP binding"/>
    <property type="evidence" value="ECO:0007669"/>
    <property type="project" value="UniProtKB-UniRule"/>
</dbReference>
<evidence type="ECO:0000256" key="1">
    <source>
        <dbReference type="ARBA" id="ARBA00004496"/>
    </source>
</evidence>
<dbReference type="SMART" id="SM00977">
    <property type="entry name" value="TilS_C"/>
    <property type="match status" value="1"/>
</dbReference>
<dbReference type="NCBIfam" id="TIGR02433">
    <property type="entry name" value="lysidine_TilS_C"/>
    <property type="match status" value="1"/>
</dbReference>
<evidence type="ECO:0000256" key="4">
    <source>
        <dbReference type="ARBA" id="ARBA00022694"/>
    </source>
</evidence>
<keyword evidence="3 8" id="KW-0436">Ligase</keyword>
<dbReference type="AlphaFoldDB" id="A0A521B317"/>
<dbReference type="NCBIfam" id="TIGR02432">
    <property type="entry name" value="lysidine_TilS_N"/>
    <property type="match status" value="1"/>
</dbReference>
<comment type="subcellular location">
    <subcellularLocation>
        <location evidence="1 8">Cytoplasm</location>
    </subcellularLocation>
</comment>
<evidence type="ECO:0000259" key="9">
    <source>
        <dbReference type="SMART" id="SM00977"/>
    </source>
</evidence>
<evidence type="ECO:0000313" key="11">
    <source>
        <dbReference type="Proteomes" id="UP000319040"/>
    </source>
</evidence>
<dbReference type="GO" id="GO:0006400">
    <property type="term" value="P:tRNA modification"/>
    <property type="evidence" value="ECO:0007669"/>
    <property type="project" value="UniProtKB-UniRule"/>
</dbReference>
<evidence type="ECO:0000313" key="10">
    <source>
        <dbReference type="EMBL" id="SMO41425.1"/>
    </source>
</evidence>
<keyword evidence="2 8" id="KW-0963">Cytoplasm</keyword>
<keyword evidence="11" id="KW-1185">Reference proteome</keyword>
<keyword evidence="5 8" id="KW-0547">Nucleotide-binding</keyword>
<evidence type="ECO:0000256" key="7">
    <source>
        <dbReference type="ARBA" id="ARBA00048539"/>
    </source>
</evidence>
<feature type="domain" description="Lysidine-tRNA(Ile) synthetase C-terminal" evidence="9">
    <location>
        <begin position="345"/>
        <end position="419"/>
    </location>
</feature>
<dbReference type="SUPFAM" id="SSF52402">
    <property type="entry name" value="Adenine nucleotide alpha hydrolases-like"/>
    <property type="match status" value="1"/>
</dbReference>
<evidence type="ECO:0000256" key="5">
    <source>
        <dbReference type="ARBA" id="ARBA00022741"/>
    </source>
</evidence>
<dbReference type="Gene3D" id="3.40.50.620">
    <property type="entry name" value="HUPs"/>
    <property type="match status" value="1"/>
</dbReference>
<comment type="catalytic activity">
    <reaction evidence="7 8">
        <text>cytidine(34) in tRNA(Ile2) + L-lysine + ATP = lysidine(34) in tRNA(Ile2) + AMP + diphosphate + H(+)</text>
        <dbReference type="Rhea" id="RHEA:43744"/>
        <dbReference type="Rhea" id="RHEA-COMP:10625"/>
        <dbReference type="Rhea" id="RHEA-COMP:10670"/>
        <dbReference type="ChEBI" id="CHEBI:15378"/>
        <dbReference type="ChEBI" id="CHEBI:30616"/>
        <dbReference type="ChEBI" id="CHEBI:32551"/>
        <dbReference type="ChEBI" id="CHEBI:33019"/>
        <dbReference type="ChEBI" id="CHEBI:82748"/>
        <dbReference type="ChEBI" id="CHEBI:83665"/>
        <dbReference type="ChEBI" id="CHEBI:456215"/>
        <dbReference type="EC" id="6.3.4.19"/>
    </reaction>
</comment>
<dbReference type="InterPro" id="IPR012796">
    <property type="entry name" value="Lysidine-tRNA-synth_C"/>
</dbReference>
<evidence type="ECO:0000256" key="6">
    <source>
        <dbReference type="ARBA" id="ARBA00022840"/>
    </source>
</evidence>
<dbReference type="CDD" id="cd01992">
    <property type="entry name" value="TilS_N"/>
    <property type="match status" value="1"/>
</dbReference>
<comment type="domain">
    <text evidence="8">The N-terminal region contains the highly conserved SGGXDS motif, predicted to be a P-loop motif involved in ATP binding.</text>
</comment>
<dbReference type="Pfam" id="PF11734">
    <property type="entry name" value="TilS_C"/>
    <property type="match status" value="1"/>
</dbReference>
<dbReference type="InterPro" id="IPR012094">
    <property type="entry name" value="tRNA_Ile_lys_synt"/>
</dbReference>
<organism evidence="10 11">
    <name type="scientific">Saccharicrinis carchari</name>
    <dbReference type="NCBI Taxonomy" id="1168039"/>
    <lineage>
        <taxon>Bacteria</taxon>
        <taxon>Pseudomonadati</taxon>
        <taxon>Bacteroidota</taxon>
        <taxon>Bacteroidia</taxon>
        <taxon>Marinilabiliales</taxon>
        <taxon>Marinilabiliaceae</taxon>
        <taxon>Saccharicrinis</taxon>
    </lineage>
</organism>
<dbReference type="Proteomes" id="UP000319040">
    <property type="component" value="Unassembled WGS sequence"/>
</dbReference>
<dbReference type="PANTHER" id="PTHR43033:SF1">
    <property type="entry name" value="TRNA(ILE)-LYSIDINE SYNTHASE-RELATED"/>
    <property type="match status" value="1"/>
</dbReference>
<keyword evidence="4 8" id="KW-0819">tRNA processing</keyword>
<evidence type="ECO:0000256" key="2">
    <source>
        <dbReference type="ARBA" id="ARBA00022490"/>
    </source>
</evidence>
<comment type="function">
    <text evidence="8">Ligates lysine onto the cytidine present at position 34 of the AUA codon-specific tRNA(Ile) that contains the anticodon CAU, in an ATP-dependent manner. Cytidine is converted to lysidine, thus changing the amino acid specificity of the tRNA from methionine to isoleucine.</text>
</comment>
<evidence type="ECO:0000256" key="8">
    <source>
        <dbReference type="HAMAP-Rule" id="MF_01161"/>
    </source>
</evidence>
<comment type="similarity">
    <text evidence="8">Belongs to the tRNA(Ile)-lysidine synthase family.</text>
</comment>
<dbReference type="InterPro" id="IPR011063">
    <property type="entry name" value="TilS/TtcA_N"/>
</dbReference>
<dbReference type="PANTHER" id="PTHR43033">
    <property type="entry name" value="TRNA(ILE)-LYSIDINE SYNTHASE-RELATED"/>
    <property type="match status" value="1"/>
</dbReference>
<feature type="binding site" evidence="8">
    <location>
        <begin position="4"/>
        <end position="9"/>
    </location>
    <ligand>
        <name>ATP</name>
        <dbReference type="ChEBI" id="CHEBI:30616"/>
    </ligand>
</feature>
<dbReference type="InterPro" id="IPR012795">
    <property type="entry name" value="tRNA_Ile_lys_synt_N"/>
</dbReference>
<dbReference type="GO" id="GO:0032267">
    <property type="term" value="F:tRNA(Ile)-lysidine synthase activity"/>
    <property type="evidence" value="ECO:0007669"/>
    <property type="project" value="UniProtKB-EC"/>
</dbReference>
<dbReference type="EC" id="6.3.4.19" evidence="8"/>
<dbReference type="EMBL" id="FXTB01000001">
    <property type="protein sequence ID" value="SMO41425.1"/>
    <property type="molecule type" value="Genomic_DNA"/>
</dbReference>
<dbReference type="InterPro" id="IPR014729">
    <property type="entry name" value="Rossmann-like_a/b/a_fold"/>
</dbReference>
<dbReference type="SUPFAM" id="SSF56037">
    <property type="entry name" value="PheT/TilS domain"/>
    <property type="match status" value="1"/>
</dbReference>
<sequence>MALSGGADSLALLHLFVTAKANVRAAHCNFNLRGAESDSDERFVVDCCKNLGVPLFRKSFDTKGYAKKNGISIEMAARELRYGWFNELLTKEKLDRIATGHHKDDNIETFFINLIRGTGIKGLSGIKPAHGNLIRPLLGFTRTEIEQYCVYNKLNYRTDSTNLESVYMRNKVRHQILPLFKDLNPSFMDTMKKNMNNLSQVSSFFQATVEGIKSKMVVEQDGQLLISLKHVNQFADKKLVLFEILNPYGFNGTVVNKLVECIQNEVSGKQFYSPDYRLIKDRHNIIMLPKEESVGKEVFYIDADEVEMEKPIKLTFDKIIKTTDYKMDKSSKVGQFDADLLNYPLTLRKWQQGDCFKPLGMSNFKKLSDYFIDQKFSLKDKEDVWLLLSGDDIIWVVGHRTDDRYKITPKTTTVAKITF</sequence>
<dbReference type="GO" id="GO:0005737">
    <property type="term" value="C:cytoplasm"/>
    <property type="evidence" value="ECO:0007669"/>
    <property type="project" value="UniProtKB-SubCell"/>
</dbReference>
<gene>
    <name evidence="8" type="primary">tilS</name>
    <name evidence="10" type="ORF">SAMN06265379_101636</name>
</gene>
<protein>
    <recommendedName>
        <fullName evidence="8">tRNA(Ile)-lysidine synthase</fullName>
        <ecNumber evidence="8">6.3.4.19</ecNumber>
    </recommendedName>
    <alternativeName>
        <fullName evidence="8">tRNA(Ile)-2-lysyl-cytidine synthase</fullName>
    </alternativeName>
    <alternativeName>
        <fullName evidence="8">tRNA(Ile)-lysidine synthetase</fullName>
    </alternativeName>
</protein>
<keyword evidence="6 8" id="KW-0067">ATP-binding</keyword>
<accession>A0A521B317</accession>
<dbReference type="Pfam" id="PF01171">
    <property type="entry name" value="ATP_bind_3"/>
    <property type="match status" value="1"/>
</dbReference>